<dbReference type="GO" id="GO:0046872">
    <property type="term" value="F:metal ion binding"/>
    <property type="evidence" value="ECO:0007669"/>
    <property type="project" value="UniProtKB-KW"/>
</dbReference>
<comment type="caution">
    <text evidence="8">The sequence shown here is derived from an EMBL/GenBank/DDBJ whole genome shotgun (WGS) entry which is preliminary data.</text>
</comment>
<dbReference type="SFLD" id="SFLDG01067">
    <property type="entry name" value="SPASM/twitch_domain_containing"/>
    <property type="match status" value="1"/>
</dbReference>
<dbReference type="GO" id="GO:0051536">
    <property type="term" value="F:iron-sulfur cluster binding"/>
    <property type="evidence" value="ECO:0007669"/>
    <property type="project" value="UniProtKB-KW"/>
</dbReference>
<proteinExistence type="predicted"/>
<evidence type="ECO:0000259" key="7">
    <source>
        <dbReference type="PROSITE" id="PS51918"/>
    </source>
</evidence>
<dbReference type="SFLD" id="SFLDG01387">
    <property type="entry name" value="BtrN-like_SPASM_domain_contain"/>
    <property type="match status" value="1"/>
</dbReference>
<dbReference type="SMART" id="SM00729">
    <property type="entry name" value="Elp3"/>
    <property type="match status" value="1"/>
</dbReference>
<evidence type="ECO:0000256" key="5">
    <source>
        <dbReference type="ARBA" id="ARBA00023004"/>
    </source>
</evidence>
<dbReference type="EMBL" id="JACVEL010000001">
    <property type="protein sequence ID" value="MBC9810934.1"/>
    <property type="molecule type" value="Genomic_DNA"/>
</dbReference>
<organism evidence="8 9">
    <name type="scientific">Taishania pollutisoli</name>
    <dbReference type="NCBI Taxonomy" id="2766479"/>
    <lineage>
        <taxon>Bacteria</taxon>
        <taxon>Pseudomonadati</taxon>
        <taxon>Bacteroidota</taxon>
        <taxon>Flavobacteriia</taxon>
        <taxon>Flavobacteriales</taxon>
        <taxon>Crocinitomicaceae</taxon>
        <taxon>Taishania</taxon>
    </lineage>
</organism>
<accession>A0A8J6PGL8</accession>
<evidence type="ECO:0000313" key="8">
    <source>
        <dbReference type="EMBL" id="MBC9810934.1"/>
    </source>
</evidence>
<evidence type="ECO:0000256" key="2">
    <source>
        <dbReference type="ARBA" id="ARBA00022485"/>
    </source>
</evidence>
<comment type="cofactor">
    <cofactor evidence="1">
        <name>[4Fe-4S] cluster</name>
        <dbReference type="ChEBI" id="CHEBI:49883"/>
    </cofactor>
</comment>
<reference evidence="8" key="1">
    <citation type="submission" date="2020-09" db="EMBL/GenBank/DDBJ databases">
        <title>Taishania pollutisoli gen. nov., sp. nov., Isolated from Tetrabromobisphenol A-Contaminated Soil.</title>
        <authorList>
            <person name="Chen Q."/>
        </authorList>
    </citation>
    <scope>NUCLEOTIDE SEQUENCE</scope>
    <source>
        <strain evidence="8">CZZ-1</strain>
    </source>
</reference>
<dbReference type="PROSITE" id="PS51918">
    <property type="entry name" value="RADICAL_SAM"/>
    <property type="match status" value="1"/>
</dbReference>
<protein>
    <submittedName>
        <fullName evidence="8">Radical SAM protein</fullName>
    </submittedName>
</protein>
<keyword evidence="6" id="KW-0411">Iron-sulfur</keyword>
<dbReference type="InterPro" id="IPR058240">
    <property type="entry name" value="rSAM_sf"/>
</dbReference>
<dbReference type="InterPro" id="IPR006638">
    <property type="entry name" value="Elp3/MiaA/NifB-like_rSAM"/>
</dbReference>
<dbReference type="Proteomes" id="UP000652681">
    <property type="component" value="Unassembled WGS sequence"/>
</dbReference>
<evidence type="ECO:0000313" key="9">
    <source>
        <dbReference type="Proteomes" id="UP000652681"/>
    </source>
</evidence>
<dbReference type="SFLD" id="SFLDS00029">
    <property type="entry name" value="Radical_SAM"/>
    <property type="match status" value="1"/>
</dbReference>
<dbReference type="InterPro" id="IPR013785">
    <property type="entry name" value="Aldolase_TIM"/>
</dbReference>
<dbReference type="InterPro" id="IPR034391">
    <property type="entry name" value="AdoMet-like_SPASM_containing"/>
</dbReference>
<dbReference type="PANTHER" id="PTHR11228:SF7">
    <property type="entry name" value="PQQA PEPTIDE CYCLASE"/>
    <property type="match status" value="1"/>
</dbReference>
<keyword evidence="5" id="KW-0408">Iron</keyword>
<dbReference type="SUPFAM" id="SSF102114">
    <property type="entry name" value="Radical SAM enzymes"/>
    <property type="match status" value="1"/>
</dbReference>
<dbReference type="CDD" id="cd01335">
    <property type="entry name" value="Radical_SAM"/>
    <property type="match status" value="1"/>
</dbReference>
<keyword evidence="3" id="KW-0949">S-adenosyl-L-methionine</keyword>
<evidence type="ECO:0000256" key="3">
    <source>
        <dbReference type="ARBA" id="ARBA00022691"/>
    </source>
</evidence>
<evidence type="ECO:0000256" key="4">
    <source>
        <dbReference type="ARBA" id="ARBA00022723"/>
    </source>
</evidence>
<dbReference type="InterPro" id="IPR007197">
    <property type="entry name" value="rSAM"/>
</dbReference>
<dbReference type="Pfam" id="PF13186">
    <property type="entry name" value="SPASM"/>
    <property type="match status" value="1"/>
</dbReference>
<keyword evidence="2" id="KW-0004">4Fe-4S</keyword>
<dbReference type="AlphaFoldDB" id="A0A8J6PGL8"/>
<gene>
    <name evidence="8" type="ORF">H9Y05_00455</name>
</gene>
<dbReference type="Gene3D" id="3.20.20.70">
    <property type="entry name" value="Aldolase class I"/>
    <property type="match status" value="1"/>
</dbReference>
<sequence length="329" mass="37958">MRHLSIRRMWNLAVLYHSYFLSRALKKNLHRGMPFSLSIEPTTACNLGCPECPSGLKQFSRPTGRLQSDVHETMLRQLSRNVFYINYYFQGEPFLHPHFLELIKAAKKHKIYTATSTNAHFITPSKAAEIVQSGLDRLIISIDGMTQETYEQYRVHGTLEKVIAGTQHLVKAKQQLHSSTPHLIIQFLAVKPNEHEIEEIAKLGKQLGVDEVRIKTAQLYDYKHGNPLMPENEKYARYKQLPDGTYTLKWKTGNHCWRMWSSCVLTWDAKVVPCCFDKDAQHQLGSLEEDNFKAIWHSKKYNGFRSAVLTHRNQIDICNNCSEGAKVWA</sequence>
<feature type="domain" description="Radical SAM core" evidence="7">
    <location>
        <begin position="31"/>
        <end position="252"/>
    </location>
</feature>
<dbReference type="InterPro" id="IPR023885">
    <property type="entry name" value="4Fe4S-binding_SPASM_dom"/>
</dbReference>
<dbReference type="Pfam" id="PF04055">
    <property type="entry name" value="Radical_SAM"/>
    <property type="match status" value="1"/>
</dbReference>
<keyword evidence="4" id="KW-0479">Metal-binding</keyword>
<keyword evidence="9" id="KW-1185">Reference proteome</keyword>
<dbReference type="InterPro" id="IPR050377">
    <property type="entry name" value="Radical_SAM_PqqE_MftC-like"/>
</dbReference>
<evidence type="ECO:0000256" key="1">
    <source>
        <dbReference type="ARBA" id="ARBA00001966"/>
    </source>
</evidence>
<dbReference type="GO" id="GO:0003824">
    <property type="term" value="F:catalytic activity"/>
    <property type="evidence" value="ECO:0007669"/>
    <property type="project" value="InterPro"/>
</dbReference>
<evidence type="ECO:0000256" key="6">
    <source>
        <dbReference type="ARBA" id="ARBA00023014"/>
    </source>
</evidence>
<name>A0A8J6PGL8_9FLAO</name>
<dbReference type="PANTHER" id="PTHR11228">
    <property type="entry name" value="RADICAL SAM DOMAIN PROTEIN"/>
    <property type="match status" value="1"/>
</dbReference>